<keyword evidence="6 10" id="KW-0812">Transmembrane</keyword>
<feature type="transmembrane region" description="Helical" evidence="11">
    <location>
        <begin position="90"/>
        <end position="107"/>
    </location>
</feature>
<dbReference type="PANTHER" id="PTHR43373:SF1">
    <property type="entry name" value="NA(+)_H(+) ANTIPORTER SUBUNIT A"/>
    <property type="match status" value="1"/>
</dbReference>
<dbReference type="InterPro" id="IPR046806">
    <property type="entry name" value="MrpA_C/MbhE"/>
</dbReference>
<dbReference type="Proteomes" id="UP000549457">
    <property type="component" value="Unassembled WGS sequence"/>
</dbReference>
<feature type="transmembrane region" description="Helical" evidence="11">
    <location>
        <begin position="379"/>
        <end position="401"/>
    </location>
</feature>
<name>A0A840SJ57_9RHOB</name>
<keyword evidence="9 11" id="KW-0472">Membrane</keyword>
<dbReference type="GO" id="GO:0006811">
    <property type="term" value="P:monoatomic ion transport"/>
    <property type="evidence" value="ECO:0007669"/>
    <property type="project" value="UniProtKB-KW"/>
</dbReference>
<evidence type="ECO:0000256" key="10">
    <source>
        <dbReference type="RuleBase" id="RU000320"/>
    </source>
</evidence>
<evidence type="ECO:0000256" key="3">
    <source>
        <dbReference type="ARBA" id="ARBA00022448"/>
    </source>
</evidence>
<evidence type="ECO:0000256" key="1">
    <source>
        <dbReference type="ARBA" id="ARBA00002378"/>
    </source>
</evidence>
<evidence type="ECO:0000256" key="8">
    <source>
        <dbReference type="ARBA" id="ARBA00023065"/>
    </source>
</evidence>
<keyword evidence="4" id="KW-0050">Antiport</keyword>
<feature type="transmembrane region" description="Helical" evidence="11">
    <location>
        <begin position="621"/>
        <end position="641"/>
    </location>
</feature>
<feature type="domain" description="MrpA C-terminal/MbhD" evidence="14">
    <location>
        <begin position="580"/>
        <end position="643"/>
    </location>
</feature>
<dbReference type="InterPro" id="IPR001750">
    <property type="entry name" value="ND/Mrp_TM"/>
</dbReference>
<dbReference type="Pfam" id="PF13244">
    <property type="entry name" value="MbhD"/>
    <property type="match status" value="1"/>
</dbReference>
<comment type="function">
    <text evidence="1">NDH-1 shuttles electrons from NADH, via FMN and iron-sulfur (Fe-S) centers, to quinones in the respiratory chain. The immediate electron acceptor for the enzyme in this species is believed to be ubiquinone. Couples the redox reaction to proton translocation (for every two electrons transferred, four hydrogen ions are translocated across the cytoplasmic membrane), and thus conserves the redox energy in a proton gradient.</text>
</comment>
<keyword evidence="17" id="KW-1185">Reference proteome</keyword>
<reference evidence="16 17" key="1">
    <citation type="submission" date="2020-08" db="EMBL/GenBank/DDBJ databases">
        <title>Genomic Encyclopedia of Type Strains, Phase IV (KMG-IV): sequencing the most valuable type-strain genomes for metagenomic binning, comparative biology and taxonomic classification.</title>
        <authorList>
            <person name="Goeker M."/>
        </authorList>
    </citation>
    <scope>NUCLEOTIDE SEQUENCE [LARGE SCALE GENOMIC DNA]</scope>
    <source>
        <strain evidence="16 17">DSM 101730</strain>
    </source>
</reference>
<feature type="domain" description="NADH:quinone oxidoreductase/Mrp antiporter transmembrane" evidence="12">
    <location>
        <begin position="107"/>
        <end position="389"/>
    </location>
</feature>
<dbReference type="EMBL" id="JACHFM010000001">
    <property type="protein sequence ID" value="MBB5220984.1"/>
    <property type="molecule type" value="Genomic_DNA"/>
</dbReference>
<evidence type="ECO:0000256" key="5">
    <source>
        <dbReference type="ARBA" id="ARBA00022475"/>
    </source>
</evidence>
<feature type="transmembrane region" description="Helical" evidence="11">
    <location>
        <begin position="142"/>
        <end position="164"/>
    </location>
</feature>
<proteinExistence type="predicted"/>
<evidence type="ECO:0000259" key="14">
    <source>
        <dbReference type="Pfam" id="PF13244"/>
    </source>
</evidence>
<keyword evidence="8" id="KW-0406">Ion transport</keyword>
<feature type="transmembrane region" description="Helical" evidence="11">
    <location>
        <begin position="711"/>
        <end position="729"/>
    </location>
</feature>
<feature type="transmembrane region" description="Helical" evidence="11">
    <location>
        <begin position="653"/>
        <end position="673"/>
    </location>
</feature>
<evidence type="ECO:0000313" key="16">
    <source>
        <dbReference type="EMBL" id="MBB5220984.1"/>
    </source>
</evidence>
<evidence type="ECO:0000259" key="12">
    <source>
        <dbReference type="Pfam" id="PF00361"/>
    </source>
</evidence>
<feature type="transmembrane region" description="Helical" evidence="11">
    <location>
        <begin position="113"/>
        <end position="130"/>
    </location>
</feature>
<feature type="domain" description="MrpA C-terminal/MbhE" evidence="15">
    <location>
        <begin position="652"/>
        <end position="731"/>
    </location>
</feature>
<sequence length="734" mass="76154">MTDAVAPGWRHLPAVASALAFAGFVSLVPAVVAGGAPTLALPWVPALGVEAAFRLDGLGLAFALLVTGIGALILLYAASYFRTDRRLGSLLLTLSAFEIAMLGVVTADDLVTLFVFWEATTITSWLLVGFDHERGAARAAALQALVITAAGGLALLAGLLLMGMTAGSWRLSGLGALQTSTAYPLILGLVVVAAFAKSAQWPFHFWLPNAMAAPTPVSAYLHSATMVKAGVYLLARLAPNLGDTALWHGLLIPAGAITMLIGAVWALRQTDLKLMLAWTTLMGLGLMTLLLGVGTPAAITAAVGFLLVHALYKAGLFLAVGMIEKGAGSRNYTDLGALARAMPVTTVVVTLAAAAMAGLPPFLGFVAKELIYAATLGNLLLTLAVVVANALMVACAGMIALRPFAGPPRSPNPTPGDPVWGLRLGPVVLAVLGLGFGLLPMLAENWLIGPMHHSVAAAPLEGHLGLWHGLGLPLGLSVATWALGLGIYLNLNRLRDGLAAAEPRLPRTEAWYDALMAGLFGVARAITAATQTGRATSYLRVTFAVLAVMVWGALLTGPIAWPSLAQLRAATFIDWAITAIVLASIAIVLRSRSRLTAIAALGGVGSGIAFIFILYGATDVAMTQLFVEILVVVFLGLAMVRLPTAGDLPFRRLNALVAAALGIGATVAVLAVLGTPLDPVLSTFFEANSYPEAHGRNIVNVILVDFRGFDTLGEISVVVIAAVAAIAVLKRRVR</sequence>
<dbReference type="Pfam" id="PF20501">
    <property type="entry name" value="MbhE"/>
    <property type="match status" value="1"/>
</dbReference>
<dbReference type="Pfam" id="PF00662">
    <property type="entry name" value="Proton_antipo_N"/>
    <property type="match status" value="1"/>
</dbReference>
<dbReference type="Pfam" id="PF00361">
    <property type="entry name" value="Proton_antipo_M"/>
    <property type="match status" value="1"/>
</dbReference>
<feature type="transmembrane region" description="Helical" evidence="11">
    <location>
        <begin position="470"/>
        <end position="491"/>
    </location>
</feature>
<dbReference type="AlphaFoldDB" id="A0A840SJ57"/>
<organism evidence="16 17">
    <name type="scientific">Amaricoccus macauensis</name>
    <dbReference type="NCBI Taxonomy" id="57001"/>
    <lineage>
        <taxon>Bacteria</taxon>
        <taxon>Pseudomonadati</taxon>
        <taxon>Pseudomonadota</taxon>
        <taxon>Alphaproteobacteria</taxon>
        <taxon>Rhodobacterales</taxon>
        <taxon>Paracoccaceae</taxon>
        <taxon>Amaricoccus</taxon>
    </lineage>
</organism>
<evidence type="ECO:0000256" key="11">
    <source>
        <dbReference type="SAM" id="Phobius"/>
    </source>
</evidence>
<dbReference type="PANTHER" id="PTHR43373">
    <property type="entry name" value="NA(+)/H(+) ANTIPORTER SUBUNIT"/>
    <property type="match status" value="1"/>
</dbReference>
<dbReference type="GO" id="GO:0015297">
    <property type="term" value="F:antiporter activity"/>
    <property type="evidence" value="ECO:0007669"/>
    <property type="project" value="UniProtKB-KW"/>
</dbReference>
<feature type="transmembrane region" description="Helical" evidence="11">
    <location>
        <begin position="57"/>
        <end position="78"/>
    </location>
</feature>
<dbReference type="GO" id="GO:0005886">
    <property type="term" value="C:plasma membrane"/>
    <property type="evidence" value="ECO:0007669"/>
    <property type="project" value="UniProtKB-SubCell"/>
</dbReference>
<dbReference type="PRINTS" id="PR01434">
    <property type="entry name" value="NADHDHGNASE5"/>
</dbReference>
<evidence type="ECO:0000256" key="4">
    <source>
        <dbReference type="ARBA" id="ARBA00022449"/>
    </source>
</evidence>
<feature type="transmembrane region" description="Helical" evidence="11">
    <location>
        <begin position="595"/>
        <end position="615"/>
    </location>
</feature>
<evidence type="ECO:0000256" key="9">
    <source>
        <dbReference type="ARBA" id="ARBA00023136"/>
    </source>
</evidence>
<dbReference type="InterPro" id="IPR001516">
    <property type="entry name" value="Proton_antipo_N"/>
</dbReference>
<keyword evidence="3" id="KW-0813">Transport</keyword>
<evidence type="ECO:0000256" key="6">
    <source>
        <dbReference type="ARBA" id="ARBA00022692"/>
    </source>
</evidence>
<dbReference type="InterPro" id="IPR050616">
    <property type="entry name" value="CPA3_Na-H_Antiporter_A"/>
</dbReference>
<evidence type="ECO:0000256" key="7">
    <source>
        <dbReference type="ARBA" id="ARBA00022989"/>
    </source>
</evidence>
<keyword evidence="5" id="KW-1003">Cell membrane</keyword>
<feature type="transmembrane region" description="Helical" evidence="11">
    <location>
        <begin position="541"/>
        <end position="561"/>
    </location>
</feature>
<feature type="transmembrane region" description="Helical" evidence="11">
    <location>
        <begin position="422"/>
        <end position="443"/>
    </location>
</feature>
<evidence type="ECO:0000259" key="15">
    <source>
        <dbReference type="Pfam" id="PF20501"/>
    </source>
</evidence>
<feature type="domain" description="NADH-Ubiquinone oxidoreductase (complex I) chain 5 N-terminal" evidence="13">
    <location>
        <begin position="47"/>
        <end position="86"/>
    </location>
</feature>
<protein>
    <submittedName>
        <fullName evidence="16">Multicomponent Na+:H+ antiporter subunit A</fullName>
    </submittedName>
</protein>
<comment type="subcellular location">
    <subcellularLocation>
        <location evidence="2">Cell membrane</location>
        <topology evidence="2">Multi-pass membrane protein</topology>
    </subcellularLocation>
    <subcellularLocation>
        <location evidence="10">Membrane</location>
        <topology evidence="10">Multi-pass membrane protein</topology>
    </subcellularLocation>
</comment>
<feature type="transmembrane region" description="Helical" evidence="11">
    <location>
        <begin position="299"/>
        <end position="323"/>
    </location>
</feature>
<dbReference type="RefSeq" id="WP_184147400.1">
    <property type="nucleotide sequence ID" value="NZ_JACHFM010000001.1"/>
</dbReference>
<keyword evidence="7 11" id="KW-1133">Transmembrane helix</keyword>
<evidence type="ECO:0000256" key="2">
    <source>
        <dbReference type="ARBA" id="ARBA00004651"/>
    </source>
</evidence>
<feature type="transmembrane region" description="Helical" evidence="11">
    <location>
        <begin position="247"/>
        <end position="267"/>
    </location>
</feature>
<feature type="transmembrane region" description="Helical" evidence="11">
    <location>
        <begin position="176"/>
        <end position="196"/>
    </location>
</feature>
<feature type="transmembrane region" description="Helical" evidence="11">
    <location>
        <begin position="274"/>
        <end position="293"/>
    </location>
</feature>
<evidence type="ECO:0000259" key="13">
    <source>
        <dbReference type="Pfam" id="PF00662"/>
    </source>
</evidence>
<feature type="transmembrane region" description="Helical" evidence="11">
    <location>
        <begin position="344"/>
        <end position="367"/>
    </location>
</feature>
<feature type="transmembrane region" description="Helical" evidence="11">
    <location>
        <begin position="567"/>
        <end position="588"/>
    </location>
</feature>
<gene>
    <name evidence="16" type="ORF">HNP73_000905</name>
</gene>
<dbReference type="InterPro" id="IPR025383">
    <property type="entry name" value="MrpA_C/MbhD"/>
</dbReference>
<comment type="caution">
    <text evidence="16">The sequence shown here is derived from an EMBL/GenBank/DDBJ whole genome shotgun (WGS) entry which is preliminary data.</text>
</comment>
<evidence type="ECO:0000313" key="17">
    <source>
        <dbReference type="Proteomes" id="UP000549457"/>
    </source>
</evidence>
<accession>A0A840SJ57</accession>